<feature type="transmembrane region" description="Helical" evidence="1">
    <location>
        <begin position="144"/>
        <end position="165"/>
    </location>
</feature>
<feature type="transmembrane region" description="Helical" evidence="1">
    <location>
        <begin position="97"/>
        <end position="115"/>
    </location>
</feature>
<dbReference type="AlphaFoldDB" id="A0A7J5E3S2"/>
<evidence type="ECO:0000256" key="1">
    <source>
        <dbReference type="SAM" id="Phobius"/>
    </source>
</evidence>
<gene>
    <name evidence="2" type="ORF">F9L07_14455</name>
</gene>
<name>A0A7J5E3S2_NOCSI</name>
<dbReference type="Proteomes" id="UP000449906">
    <property type="component" value="Unassembled WGS sequence"/>
</dbReference>
<reference evidence="2 3" key="1">
    <citation type="submission" date="2019-09" db="EMBL/GenBank/DDBJ databases">
        <title>Pimelobacter sp. isolated from Paulinella.</title>
        <authorList>
            <person name="Jeong S.E."/>
        </authorList>
    </citation>
    <scope>NUCLEOTIDE SEQUENCE [LARGE SCALE GENOMIC DNA]</scope>
    <source>
        <strain evidence="2 3">Pch-N</strain>
    </source>
</reference>
<evidence type="ECO:0000313" key="2">
    <source>
        <dbReference type="EMBL" id="KAB2812905.1"/>
    </source>
</evidence>
<protein>
    <submittedName>
        <fullName evidence="2">DUF4184 family protein</fullName>
    </submittedName>
</protein>
<feature type="transmembrane region" description="Helical" evidence="1">
    <location>
        <begin position="177"/>
        <end position="197"/>
    </location>
</feature>
<keyword evidence="1" id="KW-1133">Transmembrane helix</keyword>
<keyword evidence="1" id="KW-0472">Membrane</keyword>
<comment type="caution">
    <text evidence="2">The sequence shown here is derived from an EMBL/GenBank/DDBJ whole genome shotgun (WGS) entry which is preliminary data.</text>
</comment>
<evidence type="ECO:0000313" key="3">
    <source>
        <dbReference type="Proteomes" id="UP000449906"/>
    </source>
</evidence>
<dbReference type="EMBL" id="WBVM01000001">
    <property type="protein sequence ID" value="KAB2812905.1"/>
    <property type="molecule type" value="Genomic_DNA"/>
</dbReference>
<dbReference type="InterPro" id="IPR025238">
    <property type="entry name" value="DUF4184"/>
</dbReference>
<dbReference type="RefSeq" id="WP_151580230.1">
    <property type="nucleotide sequence ID" value="NZ_WBVM01000001.1"/>
</dbReference>
<feature type="transmembrane region" description="Helical" evidence="1">
    <location>
        <begin position="209"/>
        <end position="235"/>
    </location>
</feature>
<organism evidence="2 3">
    <name type="scientific">Nocardioides simplex</name>
    <name type="common">Arthrobacter simplex</name>
    <dbReference type="NCBI Taxonomy" id="2045"/>
    <lineage>
        <taxon>Bacteria</taxon>
        <taxon>Bacillati</taxon>
        <taxon>Actinomycetota</taxon>
        <taxon>Actinomycetes</taxon>
        <taxon>Propionibacteriales</taxon>
        <taxon>Nocardioidaceae</taxon>
        <taxon>Pimelobacter</taxon>
    </lineage>
</organism>
<accession>A0A7J5E3S2</accession>
<keyword evidence="1" id="KW-0812">Transmembrane</keyword>
<sequence length="250" mass="26187">MPLTLAHPAVVLPLRGLGLPLAGLVIGSMAPDLPVFARWHEGYALSHSLVGILTLDVVVTLALLALWDLVGRDALVDTAPSPVRDRLPERARIGRRAWLLAPLAAVVGSTTHVVWDLFTHSGRWGVRHVAWLHEVHGPLRGDAWAQYGSTAIGLLVVGAAILLHLRRLPPGPRRPRRLPAVALPAVVVLAGVAGVVGGLEHTDHGLDIVAFWTAVSGIVALAAGLALIAVAWLVAPAPAPADEVSDPVAP</sequence>
<dbReference type="Pfam" id="PF13803">
    <property type="entry name" value="DUF4184"/>
    <property type="match status" value="1"/>
</dbReference>
<proteinExistence type="predicted"/>
<feature type="transmembrane region" description="Helical" evidence="1">
    <location>
        <begin position="42"/>
        <end position="67"/>
    </location>
</feature>